<keyword evidence="4" id="KW-1185">Reference proteome</keyword>
<dbReference type="PANTHER" id="PTHR33177">
    <property type="entry name" value="PUTATIVE-RELATED"/>
    <property type="match status" value="1"/>
</dbReference>
<evidence type="ECO:0000259" key="2">
    <source>
        <dbReference type="Pfam" id="PF24747"/>
    </source>
</evidence>
<organism evidence="3 4">
    <name type="scientific">Stephania yunnanensis</name>
    <dbReference type="NCBI Taxonomy" id="152371"/>
    <lineage>
        <taxon>Eukaryota</taxon>
        <taxon>Viridiplantae</taxon>
        <taxon>Streptophyta</taxon>
        <taxon>Embryophyta</taxon>
        <taxon>Tracheophyta</taxon>
        <taxon>Spermatophyta</taxon>
        <taxon>Magnoliopsida</taxon>
        <taxon>Ranunculales</taxon>
        <taxon>Menispermaceae</taxon>
        <taxon>Menispermoideae</taxon>
        <taxon>Cissampelideae</taxon>
        <taxon>Stephania</taxon>
    </lineage>
</organism>
<dbReference type="InterPro" id="IPR056440">
    <property type="entry name" value="Zn-ribbon_GIR1"/>
</dbReference>
<dbReference type="InterPro" id="IPR055281">
    <property type="entry name" value="GIR1-2/SIED1"/>
</dbReference>
<accession>A0AAP0PTI1</accession>
<feature type="region of interest" description="Disordered" evidence="1">
    <location>
        <begin position="80"/>
        <end position="114"/>
    </location>
</feature>
<reference evidence="3 4" key="1">
    <citation type="submission" date="2024-01" db="EMBL/GenBank/DDBJ databases">
        <title>Genome assemblies of Stephania.</title>
        <authorList>
            <person name="Yang L."/>
        </authorList>
    </citation>
    <scope>NUCLEOTIDE SEQUENCE [LARGE SCALE GENOMIC DNA]</scope>
    <source>
        <strain evidence="3">YNDBR</strain>
        <tissue evidence="3">Leaf</tissue>
    </source>
</reference>
<feature type="compositionally biased region" description="Low complexity" evidence="1">
    <location>
        <begin position="203"/>
        <end position="212"/>
    </location>
</feature>
<protein>
    <recommendedName>
        <fullName evidence="2">GIR1-like zinc ribbon domain-containing protein</fullName>
    </recommendedName>
</protein>
<comment type="caution">
    <text evidence="3">The sequence shown here is derived from an EMBL/GenBank/DDBJ whole genome shotgun (WGS) entry which is preliminary data.</text>
</comment>
<proteinExistence type="predicted"/>
<dbReference type="AlphaFoldDB" id="A0AAP0PTI1"/>
<sequence>MAADVSSLTRMLTGRFNEEKIEESTRSSSSNCSELITRDLLGSCSRTEVKELDLDLQVPTGWEKRLDLKSGSVYLQRCRASSSMSHHQNRDTSLPELQDLNLPPTPSSTSSSKTLLHEFEKRLDLKLVTANQDYQSVCTLDMVKSALERAEIKKKKKKKNNNKLPDRHDNQRSSCSFDGGSSSSSSSLTLLKDDEDDQKQRTSSSSSISCSNSSSLFAAGCSNCLMYVLMSKTNPKCPRCNTFVVQSTVINKKPRIDLNTFSD</sequence>
<feature type="region of interest" description="Disordered" evidence="1">
    <location>
        <begin position="152"/>
        <end position="212"/>
    </location>
</feature>
<feature type="compositionally biased region" description="Basic residues" evidence="1">
    <location>
        <begin position="152"/>
        <end position="161"/>
    </location>
</feature>
<feature type="domain" description="GIR1-like zinc ribbon" evidence="2">
    <location>
        <begin position="215"/>
        <end position="244"/>
    </location>
</feature>
<feature type="compositionally biased region" description="Low complexity" evidence="1">
    <location>
        <begin position="173"/>
        <end position="187"/>
    </location>
</feature>
<name>A0AAP0PTI1_9MAGN</name>
<evidence type="ECO:0000256" key="1">
    <source>
        <dbReference type="SAM" id="MobiDB-lite"/>
    </source>
</evidence>
<evidence type="ECO:0000313" key="4">
    <source>
        <dbReference type="Proteomes" id="UP001420932"/>
    </source>
</evidence>
<dbReference type="Pfam" id="PF24747">
    <property type="entry name" value="Zn-ribbon_GIR1"/>
    <property type="match status" value="1"/>
</dbReference>
<evidence type="ECO:0000313" key="3">
    <source>
        <dbReference type="EMBL" id="KAK9152411.1"/>
    </source>
</evidence>
<dbReference type="EMBL" id="JBBNAF010000004">
    <property type="protein sequence ID" value="KAK9152411.1"/>
    <property type="molecule type" value="Genomic_DNA"/>
</dbReference>
<dbReference type="Proteomes" id="UP001420932">
    <property type="component" value="Unassembled WGS sequence"/>
</dbReference>
<gene>
    <name evidence="3" type="ORF">Syun_010720</name>
</gene>
<dbReference type="PANTHER" id="PTHR33177:SF74">
    <property type="entry name" value="PROTEIN GL2-INTERACTING REPRESSOR 1"/>
    <property type="match status" value="1"/>
</dbReference>